<evidence type="ECO:0000256" key="1">
    <source>
        <dbReference type="ARBA" id="ARBA00000085"/>
    </source>
</evidence>
<keyword evidence="13 14" id="KW-0472">Membrane</keyword>
<keyword evidence="8" id="KW-0547">Nucleotide-binding</keyword>
<feature type="domain" description="HAMP" evidence="16">
    <location>
        <begin position="198"/>
        <end position="246"/>
    </location>
</feature>
<organism evidence="17 18">
    <name type="scientific">Mediterraneibacter butyricigenes</name>
    <dbReference type="NCBI Taxonomy" id="2316025"/>
    <lineage>
        <taxon>Bacteria</taxon>
        <taxon>Bacillati</taxon>
        <taxon>Bacillota</taxon>
        <taxon>Clostridia</taxon>
        <taxon>Lachnospirales</taxon>
        <taxon>Lachnospiraceae</taxon>
        <taxon>Mediterraneibacter</taxon>
    </lineage>
</organism>
<dbReference type="InterPro" id="IPR005467">
    <property type="entry name" value="His_kinase_dom"/>
</dbReference>
<evidence type="ECO:0000256" key="11">
    <source>
        <dbReference type="ARBA" id="ARBA00022989"/>
    </source>
</evidence>
<dbReference type="PANTHER" id="PTHR45528:SF1">
    <property type="entry name" value="SENSOR HISTIDINE KINASE CPXA"/>
    <property type="match status" value="1"/>
</dbReference>
<dbReference type="GO" id="GO:0000155">
    <property type="term" value="F:phosphorelay sensor kinase activity"/>
    <property type="evidence" value="ECO:0007669"/>
    <property type="project" value="InterPro"/>
</dbReference>
<dbReference type="SMART" id="SM00304">
    <property type="entry name" value="HAMP"/>
    <property type="match status" value="1"/>
</dbReference>
<gene>
    <name evidence="17" type="ORF">KGMB01110_17080</name>
</gene>
<keyword evidence="9 17" id="KW-0418">Kinase</keyword>
<dbReference type="EMBL" id="BHGK01000001">
    <property type="protein sequence ID" value="GCA67272.1"/>
    <property type="molecule type" value="Genomic_DNA"/>
</dbReference>
<dbReference type="Pfam" id="PF00512">
    <property type="entry name" value="HisKA"/>
    <property type="match status" value="1"/>
</dbReference>
<dbReference type="FunFam" id="3.30.565.10:FF:000006">
    <property type="entry name" value="Sensor histidine kinase WalK"/>
    <property type="match status" value="1"/>
</dbReference>
<keyword evidence="11 14" id="KW-1133">Transmembrane helix</keyword>
<evidence type="ECO:0000256" key="13">
    <source>
        <dbReference type="ARBA" id="ARBA00023136"/>
    </source>
</evidence>
<dbReference type="CDD" id="cd00082">
    <property type="entry name" value="HisKA"/>
    <property type="match status" value="1"/>
</dbReference>
<proteinExistence type="predicted"/>
<dbReference type="Gene3D" id="1.10.287.130">
    <property type="match status" value="1"/>
</dbReference>
<dbReference type="InterPro" id="IPR003661">
    <property type="entry name" value="HisK_dim/P_dom"/>
</dbReference>
<evidence type="ECO:0000256" key="6">
    <source>
        <dbReference type="ARBA" id="ARBA00022679"/>
    </source>
</evidence>
<feature type="transmembrane region" description="Helical" evidence="14">
    <location>
        <begin position="12"/>
        <end position="31"/>
    </location>
</feature>
<dbReference type="GO" id="GO:0005524">
    <property type="term" value="F:ATP binding"/>
    <property type="evidence" value="ECO:0007669"/>
    <property type="project" value="UniProtKB-KW"/>
</dbReference>
<keyword evidence="7 14" id="KW-0812">Transmembrane</keyword>
<dbReference type="Proteomes" id="UP000265643">
    <property type="component" value="Unassembled WGS sequence"/>
</dbReference>
<keyword evidence="18" id="KW-1185">Reference proteome</keyword>
<dbReference type="PROSITE" id="PS50109">
    <property type="entry name" value="HIS_KIN"/>
    <property type="match status" value="1"/>
</dbReference>
<dbReference type="CDD" id="cd00075">
    <property type="entry name" value="HATPase"/>
    <property type="match status" value="1"/>
</dbReference>
<dbReference type="PROSITE" id="PS50885">
    <property type="entry name" value="HAMP"/>
    <property type="match status" value="1"/>
</dbReference>
<dbReference type="Gene3D" id="6.10.340.10">
    <property type="match status" value="1"/>
</dbReference>
<dbReference type="PANTHER" id="PTHR45528">
    <property type="entry name" value="SENSOR HISTIDINE KINASE CPXA"/>
    <property type="match status" value="1"/>
</dbReference>
<evidence type="ECO:0000259" key="15">
    <source>
        <dbReference type="PROSITE" id="PS50109"/>
    </source>
</evidence>
<dbReference type="FunFam" id="1.10.287.130:FF:000001">
    <property type="entry name" value="Two-component sensor histidine kinase"/>
    <property type="match status" value="1"/>
</dbReference>
<evidence type="ECO:0000256" key="5">
    <source>
        <dbReference type="ARBA" id="ARBA00022553"/>
    </source>
</evidence>
<dbReference type="InterPro" id="IPR036890">
    <property type="entry name" value="HATPase_C_sf"/>
</dbReference>
<evidence type="ECO:0000259" key="16">
    <source>
        <dbReference type="PROSITE" id="PS50885"/>
    </source>
</evidence>
<evidence type="ECO:0000256" key="9">
    <source>
        <dbReference type="ARBA" id="ARBA00022777"/>
    </source>
</evidence>
<name>A0A391PKD7_9FIRM</name>
<dbReference type="InterPro" id="IPR036097">
    <property type="entry name" value="HisK_dim/P_sf"/>
</dbReference>
<dbReference type="EC" id="2.7.13.3" evidence="3"/>
<feature type="transmembrane region" description="Helical" evidence="14">
    <location>
        <begin position="174"/>
        <end position="196"/>
    </location>
</feature>
<dbReference type="InterPro" id="IPR003660">
    <property type="entry name" value="HAMP_dom"/>
</dbReference>
<evidence type="ECO:0000256" key="7">
    <source>
        <dbReference type="ARBA" id="ARBA00022692"/>
    </source>
</evidence>
<dbReference type="Pfam" id="PF02518">
    <property type="entry name" value="HATPase_c"/>
    <property type="match status" value="1"/>
</dbReference>
<evidence type="ECO:0000313" key="18">
    <source>
        <dbReference type="Proteomes" id="UP000265643"/>
    </source>
</evidence>
<keyword evidence="6" id="KW-0808">Transferase</keyword>
<dbReference type="SUPFAM" id="SSF55874">
    <property type="entry name" value="ATPase domain of HSP90 chaperone/DNA topoisomerase II/histidine kinase"/>
    <property type="match status" value="1"/>
</dbReference>
<feature type="domain" description="Histidine kinase" evidence="15">
    <location>
        <begin position="254"/>
        <end position="471"/>
    </location>
</feature>
<evidence type="ECO:0000313" key="17">
    <source>
        <dbReference type="EMBL" id="GCA67272.1"/>
    </source>
</evidence>
<dbReference type="Pfam" id="PF00672">
    <property type="entry name" value="HAMP"/>
    <property type="match status" value="1"/>
</dbReference>
<feature type="transmembrane region" description="Helical" evidence="14">
    <location>
        <begin position="137"/>
        <end position="154"/>
    </location>
</feature>
<evidence type="ECO:0000256" key="10">
    <source>
        <dbReference type="ARBA" id="ARBA00022840"/>
    </source>
</evidence>
<accession>A0A391PKD7</accession>
<dbReference type="SMART" id="SM00387">
    <property type="entry name" value="HATPase_c"/>
    <property type="match status" value="1"/>
</dbReference>
<dbReference type="InterPro" id="IPR003594">
    <property type="entry name" value="HATPase_dom"/>
</dbReference>
<keyword evidence="10" id="KW-0067">ATP-binding</keyword>
<sequence>MKTMQNTLRIKFFLLYIAFGFLCLFTVATLTKQLILDHLKSDASSGMYEEANLIATSYLPEYFTEDTSYLAVRTQLNAMQIYLDSSLWFTDAQGNVLVSSSLEDTTAPTRIEDFNPAEIGSQQYLEGSYHGYFSEDMITVIAPVTVGFSTRGYLLIHRPMAVIQQKLTNIMRPVYITLIVIYLLSFLIMIGIHFFVYRPLRSVTEGATQFASGNLNYEIPVHTQDEIGYLSASLNFMASHLRDMEDYQKNFIANVSHDFRSPLTSIKGYVEAIADGTIPPELQGKYLGIISAETDRLTDLTRDLLTLNEFDTQELLLNKESFDIQKMIKQTANTFEGICTKQHISIELLFLPKKAMVYADPHKIQQVLYNLLDNAIKFSEPDSPVTVEVTEKNEKYFISVKDTGCGIPKKDLSKIWERFYKTDQSRGKDKKGTGLGLSIVKEAIQAHDENINVVSTEGVGTEFIFSLSRDSGK</sequence>
<keyword evidence="4" id="KW-1003">Cell membrane</keyword>
<dbReference type="SUPFAM" id="SSF158472">
    <property type="entry name" value="HAMP domain-like"/>
    <property type="match status" value="1"/>
</dbReference>
<keyword evidence="12" id="KW-0902">Two-component regulatory system</keyword>
<dbReference type="InterPro" id="IPR004358">
    <property type="entry name" value="Sig_transdc_His_kin-like_C"/>
</dbReference>
<comment type="catalytic activity">
    <reaction evidence="1">
        <text>ATP + protein L-histidine = ADP + protein N-phospho-L-histidine.</text>
        <dbReference type="EC" id="2.7.13.3"/>
    </reaction>
</comment>
<comment type="caution">
    <text evidence="17">The sequence shown here is derived from an EMBL/GenBank/DDBJ whole genome shotgun (WGS) entry which is preliminary data.</text>
</comment>
<evidence type="ECO:0000256" key="12">
    <source>
        <dbReference type="ARBA" id="ARBA00023012"/>
    </source>
</evidence>
<protein>
    <recommendedName>
        <fullName evidence="3">histidine kinase</fullName>
        <ecNumber evidence="3">2.7.13.3</ecNumber>
    </recommendedName>
</protein>
<dbReference type="CDD" id="cd06225">
    <property type="entry name" value="HAMP"/>
    <property type="match status" value="1"/>
</dbReference>
<evidence type="ECO:0000256" key="2">
    <source>
        <dbReference type="ARBA" id="ARBA00004651"/>
    </source>
</evidence>
<evidence type="ECO:0000256" key="8">
    <source>
        <dbReference type="ARBA" id="ARBA00022741"/>
    </source>
</evidence>
<evidence type="ECO:0000256" key="3">
    <source>
        <dbReference type="ARBA" id="ARBA00012438"/>
    </source>
</evidence>
<comment type="subcellular location">
    <subcellularLocation>
        <location evidence="2">Cell membrane</location>
        <topology evidence="2">Multi-pass membrane protein</topology>
    </subcellularLocation>
</comment>
<dbReference type="GO" id="GO:0005886">
    <property type="term" value="C:plasma membrane"/>
    <property type="evidence" value="ECO:0007669"/>
    <property type="project" value="UniProtKB-SubCell"/>
</dbReference>
<keyword evidence="5" id="KW-0597">Phosphoprotein</keyword>
<dbReference type="SUPFAM" id="SSF47384">
    <property type="entry name" value="Homodimeric domain of signal transducing histidine kinase"/>
    <property type="match status" value="1"/>
</dbReference>
<dbReference type="SMART" id="SM00388">
    <property type="entry name" value="HisKA"/>
    <property type="match status" value="1"/>
</dbReference>
<dbReference type="Gene3D" id="3.30.565.10">
    <property type="entry name" value="Histidine kinase-like ATPase, C-terminal domain"/>
    <property type="match status" value="1"/>
</dbReference>
<reference evidence="18" key="1">
    <citation type="submission" date="2018-09" db="EMBL/GenBank/DDBJ databases">
        <title>Draft Genome Sequence of Mediterraneibacter sp. KCTC 15684.</title>
        <authorList>
            <person name="Kim J.S."/>
            <person name="Han K.I."/>
            <person name="Suh M.K."/>
            <person name="Lee K.C."/>
            <person name="Eom M.K."/>
            <person name="Lee J.H."/>
            <person name="Park S.H."/>
            <person name="Kang S.W."/>
            <person name="Park J.E."/>
            <person name="Oh B.S."/>
            <person name="Yu S.Y."/>
            <person name="Choi S.H."/>
            <person name="Lee D.H."/>
            <person name="Yoon H."/>
            <person name="Kim B."/>
            <person name="Yang S.J."/>
            <person name="Lee J.S."/>
        </authorList>
    </citation>
    <scope>NUCLEOTIDE SEQUENCE [LARGE SCALE GENOMIC DNA]</scope>
    <source>
        <strain evidence="18">KCTC 15684</strain>
    </source>
</reference>
<evidence type="ECO:0000256" key="14">
    <source>
        <dbReference type="SAM" id="Phobius"/>
    </source>
</evidence>
<dbReference type="AlphaFoldDB" id="A0A391PKD7"/>
<evidence type="ECO:0000256" key="4">
    <source>
        <dbReference type="ARBA" id="ARBA00022475"/>
    </source>
</evidence>
<dbReference type="InterPro" id="IPR050398">
    <property type="entry name" value="HssS/ArlS-like"/>
</dbReference>
<dbReference type="PRINTS" id="PR00344">
    <property type="entry name" value="BCTRLSENSOR"/>
</dbReference>